<reference evidence="1 2" key="1">
    <citation type="journal article" date="2023" name="Science">
        <title>Complex scaffold remodeling in plant triterpene biosynthesis.</title>
        <authorList>
            <person name="De La Pena R."/>
            <person name="Hodgson H."/>
            <person name="Liu J.C."/>
            <person name="Stephenson M.J."/>
            <person name="Martin A.C."/>
            <person name="Owen C."/>
            <person name="Harkess A."/>
            <person name="Leebens-Mack J."/>
            <person name="Jimenez L.E."/>
            <person name="Osbourn A."/>
            <person name="Sattely E.S."/>
        </authorList>
    </citation>
    <scope>NUCLEOTIDE SEQUENCE [LARGE SCALE GENOMIC DNA]</scope>
    <source>
        <strain evidence="2">cv. JPN11</strain>
        <tissue evidence="1">Leaf</tissue>
    </source>
</reference>
<evidence type="ECO:0000313" key="2">
    <source>
        <dbReference type="Proteomes" id="UP001164539"/>
    </source>
</evidence>
<keyword evidence="1" id="KW-0762">Sugar transport</keyword>
<keyword evidence="1" id="KW-0813">Transport</keyword>
<gene>
    <name evidence="1" type="ORF">OWV82_004474</name>
</gene>
<accession>A0ACC1YRG7</accession>
<dbReference type="Proteomes" id="UP001164539">
    <property type="component" value="Chromosome 2"/>
</dbReference>
<protein>
    <submittedName>
        <fullName evidence="1">Sugar transport protein</fullName>
    </submittedName>
</protein>
<dbReference type="EMBL" id="CM051395">
    <property type="protein sequence ID" value="KAJ4725633.1"/>
    <property type="molecule type" value="Genomic_DNA"/>
</dbReference>
<organism evidence="1 2">
    <name type="scientific">Melia azedarach</name>
    <name type="common">Chinaberry tree</name>
    <dbReference type="NCBI Taxonomy" id="155640"/>
    <lineage>
        <taxon>Eukaryota</taxon>
        <taxon>Viridiplantae</taxon>
        <taxon>Streptophyta</taxon>
        <taxon>Embryophyta</taxon>
        <taxon>Tracheophyta</taxon>
        <taxon>Spermatophyta</taxon>
        <taxon>Magnoliopsida</taxon>
        <taxon>eudicotyledons</taxon>
        <taxon>Gunneridae</taxon>
        <taxon>Pentapetalae</taxon>
        <taxon>rosids</taxon>
        <taxon>malvids</taxon>
        <taxon>Sapindales</taxon>
        <taxon>Meliaceae</taxon>
        <taxon>Melia</taxon>
    </lineage>
</organism>
<comment type="caution">
    <text evidence="1">The sequence shown here is derived from an EMBL/GenBank/DDBJ whole genome shotgun (WGS) entry which is preliminary data.</text>
</comment>
<name>A0ACC1YRG7_MELAZ</name>
<evidence type="ECO:0000313" key="1">
    <source>
        <dbReference type="EMBL" id="KAJ4725633.1"/>
    </source>
</evidence>
<proteinExistence type="predicted"/>
<keyword evidence="2" id="KW-1185">Reference proteome</keyword>
<sequence length="520" mass="57344">MPALAVAESGNGKDFPAKLTGQVLVCSIIAAFGGLMFGYDIGISGGVTSMDDFLLSFFPSVYEKKHRAKQNNYCKYDNPYLQLFTSSLYLAAIVASFFASLFCRKFGRKPTMQAASVFFLVGAILNCVAQNLGMLIAGRLLLGAGVGFGNQAVPLFISEIAPPKYRGGLNICFQLLITIGILVANLINYGTSNLHPYGWRVSLGGAAVPAIFLLLGSCIIVETPASLIERGKEEEGLYTLKKIRGVQNVDKEYEEICQATELAKLIKHPYRSLLKKNNRPQLICGTIIHFFQQFTGINIVMFYAPVLFQTMGFGSNASLLSAVITGVVNVISTLVAIAFVDKFGRKILLVQAAIQMIITQCAIGVILKLDLKDTNTMSDTMAKVVVTLVVIFVAGFAWSWGPICWLISSEIYPLETRNAGYFFAVSMNMLCTFIIAQAFLSMLCHMRWGIFFFFAGWLVISCTFAAVMLPETKGIPIDEMIDRAWKKHWFWKTYFKNDDNGCTRCQEMGLGAKTEQKLAE</sequence>